<dbReference type="Proteomes" id="UP000317039">
    <property type="component" value="Chromosome"/>
</dbReference>
<reference evidence="1 2" key="1">
    <citation type="submission" date="2019-07" db="EMBL/GenBank/DDBJ databases">
        <title>Complete Genome Sequence and Methylome Analysis of Nocardia otitidis-caviarum NEB252.</title>
        <authorList>
            <person name="Fomenkov A."/>
            <person name="Anton B.P."/>
            <person name="Vincze T."/>
            <person name="Roberts R.J."/>
        </authorList>
    </citation>
    <scope>NUCLEOTIDE SEQUENCE [LARGE SCALE GENOMIC DNA]</scope>
    <source>
        <strain evidence="1 2">NEB252</strain>
    </source>
</reference>
<protein>
    <submittedName>
        <fullName evidence="1">Uncharacterized protein</fullName>
    </submittedName>
</protein>
<dbReference type="AlphaFoldDB" id="A0A516NJG0"/>
<dbReference type="KEGG" id="nod:FOH10_10090"/>
<evidence type="ECO:0000313" key="2">
    <source>
        <dbReference type="Proteomes" id="UP000317039"/>
    </source>
</evidence>
<dbReference type="GeneID" id="80332744"/>
<dbReference type="RefSeq" id="WP_143980505.1">
    <property type="nucleotide sequence ID" value="NZ_CP041695.1"/>
</dbReference>
<accession>A0A516NJG0</accession>
<gene>
    <name evidence="1" type="ORF">FOH10_10090</name>
</gene>
<evidence type="ECO:0000313" key="1">
    <source>
        <dbReference type="EMBL" id="QDP79032.1"/>
    </source>
</evidence>
<name>A0A516NJG0_9NOCA</name>
<dbReference type="EMBL" id="CP041695">
    <property type="protein sequence ID" value="QDP79032.1"/>
    <property type="molecule type" value="Genomic_DNA"/>
</dbReference>
<proteinExistence type="predicted"/>
<sequence>MDPLTDILDLLHARCAEISAEAILRGEDHPTVTLTTREVADLLNRITELRRHHTDLVHAHRDLTARHSLINQTVQDATTALTRITTALEQRTAHPEARTRQVHTIARVAAERLAAAHPHGDDAVR</sequence>
<organism evidence="1 2">
    <name type="scientific">Nocardia otitidiscaviarum</name>
    <dbReference type="NCBI Taxonomy" id="1823"/>
    <lineage>
        <taxon>Bacteria</taxon>
        <taxon>Bacillati</taxon>
        <taxon>Actinomycetota</taxon>
        <taxon>Actinomycetes</taxon>
        <taxon>Mycobacteriales</taxon>
        <taxon>Nocardiaceae</taxon>
        <taxon>Nocardia</taxon>
    </lineage>
</organism>